<keyword evidence="3" id="KW-1185">Reference proteome</keyword>
<dbReference type="Proteomes" id="UP001176961">
    <property type="component" value="Unassembled WGS sequence"/>
</dbReference>
<sequence length="99" mass="11389">MKLLLAILAVIALAEGGLVWEFDTPHCDFCKDLINHLQKHMTTETDPYKIYDEFCKNPIEINMGLCMSLRKKIPFILEKTKEHLEPQKICAAKLIDLCV</sequence>
<organism evidence="2 3">
    <name type="scientific">Cylicocyclus nassatus</name>
    <name type="common">Nematode worm</name>
    <dbReference type="NCBI Taxonomy" id="53992"/>
    <lineage>
        <taxon>Eukaryota</taxon>
        <taxon>Metazoa</taxon>
        <taxon>Ecdysozoa</taxon>
        <taxon>Nematoda</taxon>
        <taxon>Chromadorea</taxon>
        <taxon>Rhabditida</taxon>
        <taxon>Rhabditina</taxon>
        <taxon>Rhabditomorpha</taxon>
        <taxon>Strongyloidea</taxon>
        <taxon>Strongylidae</taxon>
        <taxon>Cylicocyclus</taxon>
    </lineage>
</organism>
<accession>A0AA36GFL1</accession>
<dbReference type="EMBL" id="CATQJL010000112">
    <property type="protein sequence ID" value="CAJ0592689.1"/>
    <property type="molecule type" value="Genomic_DNA"/>
</dbReference>
<evidence type="ECO:0000256" key="1">
    <source>
        <dbReference type="SAM" id="SignalP"/>
    </source>
</evidence>
<proteinExistence type="predicted"/>
<gene>
    <name evidence="2" type="ORF">CYNAS_LOCUS4672</name>
</gene>
<dbReference type="SUPFAM" id="SSF47862">
    <property type="entry name" value="Saposin"/>
    <property type="match status" value="1"/>
</dbReference>
<comment type="caution">
    <text evidence="2">The sequence shown here is derived from an EMBL/GenBank/DDBJ whole genome shotgun (WGS) entry which is preliminary data.</text>
</comment>
<evidence type="ECO:0000313" key="2">
    <source>
        <dbReference type="EMBL" id="CAJ0592689.1"/>
    </source>
</evidence>
<evidence type="ECO:0000313" key="3">
    <source>
        <dbReference type="Proteomes" id="UP001176961"/>
    </source>
</evidence>
<reference evidence="2" key="1">
    <citation type="submission" date="2023-07" db="EMBL/GenBank/DDBJ databases">
        <authorList>
            <consortium name="CYATHOMIX"/>
        </authorList>
    </citation>
    <scope>NUCLEOTIDE SEQUENCE</scope>
    <source>
        <strain evidence="2">N/A</strain>
    </source>
</reference>
<feature type="signal peptide" evidence="1">
    <location>
        <begin position="1"/>
        <end position="16"/>
    </location>
</feature>
<protein>
    <recommendedName>
        <fullName evidence="4">Saposin B-type domain-containing protein</fullName>
    </recommendedName>
</protein>
<evidence type="ECO:0008006" key="4">
    <source>
        <dbReference type="Google" id="ProtNLM"/>
    </source>
</evidence>
<feature type="chain" id="PRO_5041425246" description="Saposin B-type domain-containing protein" evidence="1">
    <location>
        <begin position="17"/>
        <end position="99"/>
    </location>
</feature>
<keyword evidence="1" id="KW-0732">Signal</keyword>
<dbReference type="AlphaFoldDB" id="A0AA36GFL1"/>
<name>A0AA36GFL1_CYLNA</name>
<dbReference type="InterPro" id="IPR011001">
    <property type="entry name" value="Saposin-like"/>
</dbReference>